<dbReference type="GO" id="GO:0016616">
    <property type="term" value="F:oxidoreductase activity, acting on the CH-OH group of donors, NAD or NADP as acceptor"/>
    <property type="evidence" value="ECO:0007669"/>
    <property type="project" value="TreeGrafter"/>
</dbReference>
<dbReference type="PANTHER" id="PTHR44229:SF8">
    <property type="entry name" value="ALCOHOL DEHYDROGENASE-RELATED"/>
    <property type="match status" value="1"/>
</dbReference>
<feature type="signal peptide" evidence="4">
    <location>
        <begin position="1"/>
        <end position="19"/>
    </location>
</feature>
<reference evidence="5" key="1">
    <citation type="journal article" date="2016" name="Insect Biochem. Mol. Biol.">
        <title>Multifaceted biological insights from a draft genome sequence of the tobacco hornworm moth, Manduca sexta.</title>
        <authorList>
            <person name="Kanost M.R."/>
            <person name="Arrese E.L."/>
            <person name="Cao X."/>
            <person name="Chen Y.R."/>
            <person name="Chellapilla S."/>
            <person name="Goldsmith M.R."/>
            <person name="Grosse-Wilde E."/>
            <person name="Heckel D.G."/>
            <person name="Herndon N."/>
            <person name="Jiang H."/>
            <person name="Papanicolaou A."/>
            <person name="Qu J."/>
            <person name="Soulages J.L."/>
            <person name="Vogel H."/>
            <person name="Walters J."/>
            <person name="Waterhouse R.M."/>
            <person name="Ahn S.J."/>
            <person name="Almeida F.C."/>
            <person name="An C."/>
            <person name="Aqrawi P."/>
            <person name="Bretschneider A."/>
            <person name="Bryant W.B."/>
            <person name="Bucks S."/>
            <person name="Chao H."/>
            <person name="Chevignon G."/>
            <person name="Christen J.M."/>
            <person name="Clarke D.F."/>
            <person name="Dittmer N.T."/>
            <person name="Ferguson L.C.F."/>
            <person name="Garavelou S."/>
            <person name="Gordon K.H.J."/>
            <person name="Gunaratna R.T."/>
            <person name="Han Y."/>
            <person name="Hauser F."/>
            <person name="He Y."/>
            <person name="Heidel-Fischer H."/>
            <person name="Hirsh A."/>
            <person name="Hu Y."/>
            <person name="Jiang H."/>
            <person name="Kalra D."/>
            <person name="Klinner C."/>
            <person name="Konig C."/>
            <person name="Kovar C."/>
            <person name="Kroll A.R."/>
            <person name="Kuwar S.S."/>
            <person name="Lee S.L."/>
            <person name="Lehman R."/>
            <person name="Li K."/>
            <person name="Li Z."/>
            <person name="Liang H."/>
            <person name="Lovelace S."/>
            <person name="Lu Z."/>
            <person name="Mansfield J.H."/>
            <person name="McCulloch K.J."/>
            <person name="Mathew T."/>
            <person name="Morton B."/>
            <person name="Muzny D.M."/>
            <person name="Neunemann D."/>
            <person name="Ongeri F."/>
            <person name="Pauchet Y."/>
            <person name="Pu L.L."/>
            <person name="Pyrousis I."/>
            <person name="Rao X.J."/>
            <person name="Redding A."/>
            <person name="Roesel C."/>
            <person name="Sanchez-Gracia A."/>
            <person name="Schaack S."/>
            <person name="Shukla A."/>
            <person name="Tetreau G."/>
            <person name="Wang Y."/>
            <person name="Xiong G.H."/>
            <person name="Traut W."/>
            <person name="Walsh T.K."/>
            <person name="Worley K.C."/>
            <person name="Wu D."/>
            <person name="Wu W."/>
            <person name="Wu Y.Q."/>
            <person name="Zhang X."/>
            <person name="Zou Z."/>
            <person name="Zucker H."/>
            <person name="Briscoe A.D."/>
            <person name="Burmester T."/>
            <person name="Clem R.J."/>
            <person name="Feyereisen R."/>
            <person name="Grimmelikhuijzen C.J.P."/>
            <person name="Hamodrakas S.J."/>
            <person name="Hansson B.S."/>
            <person name="Huguet E."/>
            <person name="Jermiin L.S."/>
            <person name="Lan Q."/>
            <person name="Lehman H.K."/>
            <person name="Lorenzen M."/>
            <person name="Merzendorfer H."/>
            <person name="Michalopoulos I."/>
            <person name="Morton D.B."/>
            <person name="Muthukrishnan S."/>
            <person name="Oakeshott J.G."/>
            <person name="Palmer W."/>
            <person name="Park Y."/>
            <person name="Passarelli A.L."/>
            <person name="Rozas J."/>
            <person name="Schwartz L.M."/>
            <person name="Smith W."/>
            <person name="Southgate A."/>
            <person name="Vilcinskas A."/>
            <person name="Vogt R."/>
            <person name="Wang P."/>
            <person name="Werren J."/>
            <person name="Yu X.Q."/>
            <person name="Zhou J.J."/>
            <person name="Brown S.J."/>
            <person name="Scherer S.E."/>
            <person name="Richards S."/>
            <person name="Blissard G.W."/>
        </authorList>
    </citation>
    <scope>NUCLEOTIDE SEQUENCE</scope>
</reference>
<dbReference type="PRINTS" id="PR00080">
    <property type="entry name" value="SDRFAMILY"/>
</dbReference>
<protein>
    <recommendedName>
        <fullName evidence="7">15-hydroxyprostaglandin dehydrogenase [NAD(+)]-like</fullName>
    </recommendedName>
</protein>
<dbReference type="OrthoDB" id="417891at2759"/>
<reference evidence="5" key="2">
    <citation type="submission" date="2020-12" db="EMBL/GenBank/DDBJ databases">
        <authorList>
            <person name="Kanost M."/>
        </authorList>
    </citation>
    <scope>NUCLEOTIDE SEQUENCE</scope>
</reference>
<evidence type="ECO:0000256" key="1">
    <source>
        <dbReference type="ARBA" id="ARBA00006484"/>
    </source>
</evidence>
<dbReference type="Pfam" id="PF00106">
    <property type="entry name" value="adh_short"/>
    <property type="match status" value="1"/>
</dbReference>
<evidence type="ECO:0000313" key="5">
    <source>
        <dbReference type="EMBL" id="KAG6465353.1"/>
    </source>
</evidence>
<dbReference type="Gene3D" id="3.40.50.720">
    <property type="entry name" value="NAD(P)-binding Rossmann-like Domain"/>
    <property type="match status" value="1"/>
</dbReference>
<keyword evidence="2" id="KW-0560">Oxidoreductase</keyword>
<evidence type="ECO:0008006" key="7">
    <source>
        <dbReference type="Google" id="ProtNLM"/>
    </source>
</evidence>
<sequence>MQVVAVFLCLLVTLSHVKAESETDLKDKVTVVTGAARGIGRAIADNLLKEGVSVVIIVDKNLTQGLVTKNELKSTYGAEKVWFIHGNVITDLDRVFKKIYKRYDYVHILVNNAGILDEDDPVGTYMTNTVAPVLWSQKFYDVMRKDKGGRGGIILNMASVVSYLKDPFFWFYTSSKYGILGLSVGLGHEWNYLTSEVKVLALCPLFTYTDMTKQQMVVDEQVEIFAKFKEALSWQTPDAVGEAAITICKTGETGTAYSIQGGVLSVSPYGQDITLEFLLNLQQGDNHTVNAFDSK</sequence>
<dbReference type="EMBL" id="JH669479">
    <property type="protein sequence ID" value="KAG6465353.1"/>
    <property type="molecule type" value="Genomic_DNA"/>
</dbReference>
<dbReference type="PROSITE" id="PS00061">
    <property type="entry name" value="ADH_SHORT"/>
    <property type="match status" value="1"/>
</dbReference>
<evidence type="ECO:0000256" key="3">
    <source>
        <dbReference type="RuleBase" id="RU000363"/>
    </source>
</evidence>
<keyword evidence="6" id="KW-1185">Reference proteome</keyword>
<name>A0A921ZYD7_MANSE</name>
<dbReference type="AlphaFoldDB" id="A0A921ZYD7"/>
<dbReference type="InterPro" id="IPR036291">
    <property type="entry name" value="NAD(P)-bd_dom_sf"/>
</dbReference>
<dbReference type="SUPFAM" id="SSF51735">
    <property type="entry name" value="NAD(P)-binding Rossmann-fold domains"/>
    <property type="match status" value="1"/>
</dbReference>
<proteinExistence type="inferred from homology"/>
<evidence type="ECO:0000256" key="2">
    <source>
        <dbReference type="ARBA" id="ARBA00023002"/>
    </source>
</evidence>
<dbReference type="PANTHER" id="PTHR44229">
    <property type="entry name" value="15-HYDROXYPROSTAGLANDIN DEHYDROGENASE [NAD(+)]"/>
    <property type="match status" value="1"/>
</dbReference>
<accession>A0A921ZYD7</accession>
<dbReference type="InterPro" id="IPR020904">
    <property type="entry name" value="Sc_DH/Rdtase_CS"/>
</dbReference>
<dbReference type="InterPro" id="IPR002347">
    <property type="entry name" value="SDR_fam"/>
</dbReference>
<dbReference type="GO" id="GO:0005737">
    <property type="term" value="C:cytoplasm"/>
    <property type="evidence" value="ECO:0007669"/>
    <property type="project" value="TreeGrafter"/>
</dbReference>
<evidence type="ECO:0000256" key="4">
    <source>
        <dbReference type="SAM" id="SignalP"/>
    </source>
</evidence>
<keyword evidence="4" id="KW-0732">Signal</keyword>
<comment type="caution">
    <text evidence="5">The sequence shown here is derived from an EMBL/GenBank/DDBJ whole genome shotgun (WGS) entry which is preliminary data.</text>
</comment>
<organism evidence="5 6">
    <name type="scientific">Manduca sexta</name>
    <name type="common">Tobacco hawkmoth</name>
    <name type="synonym">Tobacco hornworm</name>
    <dbReference type="NCBI Taxonomy" id="7130"/>
    <lineage>
        <taxon>Eukaryota</taxon>
        <taxon>Metazoa</taxon>
        <taxon>Ecdysozoa</taxon>
        <taxon>Arthropoda</taxon>
        <taxon>Hexapoda</taxon>
        <taxon>Insecta</taxon>
        <taxon>Pterygota</taxon>
        <taxon>Neoptera</taxon>
        <taxon>Endopterygota</taxon>
        <taxon>Lepidoptera</taxon>
        <taxon>Glossata</taxon>
        <taxon>Ditrysia</taxon>
        <taxon>Bombycoidea</taxon>
        <taxon>Sphingidae</taxon>
        <taxon>Sphinginae</taxon>
        <taxon>Sphingini</taxon>
        <taxon>Manduca</taxon>
    </lineage>
</organism>
<dbReference type="Proteomes" id="UP000791440">
    <property type="component" value="Unassembled WGS sequence"/>
</dbReference>
<gene>
    <name evidence="5" type="ORF">O3G_MSEX015097</name>
</gene>
<feature type="chain" id="PRO_5038037354" description="15-hydroxyprostaglandin dehydrogenase [NAD(+)]-like" evidence="4">
    <location>
        <begin position="20"/>
        <end position="295"/>
    </location>
</feature>
<dbReference type="PRINTS" id="PR00081">
    <property type="entry name" value="GDHRDH"/>
</dbReference>
<comment type="similarity">
    <text evidence="1 3">Belongs to the short-chain dehydrogenases/reductases (SDR) family.</text>
</comment>
<evidence type="ECO:0000313" key="6">
    <source>
        <dbReference type="Proteomes" id="UP000791440"/>
    </source>
</evidence>